<reference evidence="15 16" key="1">
    <citation type="journal article" date="2010" name="Nature">
        <title>The Ectocarpus genome and the independent evolution of multicellularity in brown algae.</title>
        <authorList>
            <person name="Cock J.M."/>
            <person name="Sterck L."/>
            <person name="Rouze P."/>
            <person name="Scornet D."/>
            <person name="Allen A.E."/>
            <person name="Amoutzias G."/>
            <person name="Anthouard V."/>
            <person name="Artiguenave F."/>
            <person name="Aury J.M."/>
            <person name="Badger J.H."/>
            <person name="Beszteri B."/>
            <person name="Billiau K."/>
            <person name="Bonnet E."/>
            <person name="Bothwell J.H."/>
            <person name="Bowler C."/>
            <person name="Boyen C."/>
            <person name="Brownlee C."/>
            <person name="Carrano C.J."/>
            <person name="Charrier B."/>
            <person name="Cho G.Y."/>
            <person name="Coelho S.M."/>
            <person name="Collen J."/>
            <person name="Corre E."/>
            <person name="Da Silva C."/>
            <person name="Delage L."/>
            <person name="Delaroque N."/>
            <person name="Dittami S.M."/>
            <person name="Doulbeau S."/>
            <person name="Elias M."/>
            <person name="Farnham G."/>
            <person name="Gachon C.M."/>
            <person name="Gschloessl B."/>
            <person name="Heesch S."/>
            <person name="Jabbari K."/>
            <person name="Jubin C."/>
            <person name="Kawai H."/>
            <person name="Kimura K."/>
            <person name="Kloareg B."/>
            <person name="Kupper F.C."/>
            <person name="Lang D."/>
            <person name="Le Bail A."/>
            <person name="Leblanc C."/>
            <person name="Lerouge P."/>
            <person name="Lohr M."/>
            <person name="Lopez P.J."/>
            <person name="Martens C."/>
            <person name="Maumus F."/>
            <person name="Michel G."/>
            <person name="Miranda-Saavedra D."/>
            <person name="Morales J."/>
            <person name="Moreau H."/>
            <person name="Motomura T."/>
            <person name="Nagasato C."/>
            <person name="Napoli C.A."/>
            <person name="Nelson D.R."/>
            <person name="Nyvall-Collen P."/>
            <person name="Peters A.F."/>
            <person name="Pommier C."/>
            <person name="Potin P."/>
            <person name="Poulain J."/>
            <person name="Quesneville H."/>
            <person name="Read B."/>
            <person name="Rensing S.A."/>
            <person name="Ritter A."/>
            <person name="Rousvoal S."/>
            <person name="Samanta M."/>
            <person name="Samson G."/>
            <person name="Schroeder D.C."/>
            <person name="Segurens B."/>
            <person name="Strittmatter M."/>
            <person name="Tonon T."/>
            <person name="Tregear J.W."/>
            <person name="Valentin K."/>
            <person name="von Dassow P."/>
            <person name="Yamagishi T."/>
            <person name="Van de Peer Y."/>
            <person name="Wincker P."/>
        </authorList>
    </citation>
    <scope>NUCLEOTIDE SEQUENCE [LARGE SCALE GENOMIC DNA]</scope>
    <source>
        <strain evidence="16">Ec32 / CCAP1310/4</strain>
    </source>
</reference>
<feature type="repeat" description="WD" evidence="12">
    <location>
        <begin position="197"/>
        <end position="239"/>
    </location>
</feature>
<keyword evidence="7 11" id="KW-0498">Mitosis</keyword>
<dbReference type="SUPFAM" id="SSF109925">
    <property type="entry name" value="Lissencephaly-1 protein (Lis-1, PAF-AH alpha) N-terminal domain"/>
    <property type="match status" value="1"/>
</dbReference>
<dbReference type="CDD" id="cd00200">
    <property type="entry name" value="WD40"/>
    <property type="match status" value="1"/>
</dbReference>
<organism evidence="15 16">
    <name type="scientific">Ectocarpus siliculosus</name>
    <name type="common">Brown alga</name>
    <name type="synonym">Conferva siliculosa</name>
    <dbReference type="NCBI Taxonomy" id="2880"/>
    <lineage>
        <taxon>Eukaryota</taxon>
        <taxon>Sar</taxon>
        <taxon>Stramenopiles</taxon>
        <taxon>Ochrophyta</taxon>
        <taxon>PX clade</taxon>
        <taxon>Phaeophyceae</taxon>
        <taxon>Ectocarpales</taxon>
        <taxon>Ectocarpaceae</taxon>
        <taxon>Ectocarpus</taxon>
    </lineage>
</organism>
<evidence type="ECO:0000256" key="9">
    <source>
        <dbReference type="ARBA" id="ARBA00023212"/>
    </source>
</evidence>
<dbReference type="InParanoid" id="D7G1C0"/>
<evidence type="ECO:0000256" key="10">
    <source>
        <dbReference type="ARBA" id="ARBA00023306"/>
    </source>
</evidence>
<keyword evidence="8 11" id="KW-0175">Coiled coil</keyword>
<dbReference type="SMART" id="SM00320">
    <property type="entry name" value="WD40"/>
    <property type="match status" value="7"/>
</dbReference>
<feature type="region of interest" description="Disordered" evidence="13">
    <location>
        <begin position="77"/>
        <end position="100"/>
    </location>
</feature>
<dbReference type="PROSITE" id="PS50294">
    <property type="entry name" value="WD_REPEATS_REGION"/>
    <property type="match status" value="6"/>
</dbReference>
<proteinExistence type="inferred from homology"/>
<feature type="repeat" description="WD" evidence="12">
    <location>
        <begin position="240"/>
        <end position="281"/>
    </location>
</feature>
<evidence type="ECO:0000256" key="12">
    <source>
        <dbReference type="PROSITE-ProRule" id="PRU00221"/>
    </source>
</evidence>
<evidence type="ECO:0000256" key="4">
    <source>
        <dbReference type="ARBA" id="ARBA00022618"/>
    </source>
</evidence>
<feature type="repeat" description="WD" evidence="12">
    <location>
        <begin position="322"/>
        <end position="346"/>
    </location>
</feature>
<dbReference type="PROSITE" id="PS00678">
    <property type="entry name" value="WD_REPEATS_1"/>
    <property type="match status" value="3"/>
</dbReference>
<dbReference type="InterPro" id="IPR017252">
    <property type="entry name" value="Dynein_regulator_LIS1"/>
</dbReference>
<dbReference type="PROSITE" id="PS50082">
    <property type="entry name" value="WD_REPEATS_2"/>
    <property type="match status" value="7"/>
</dbReference>
<evidence type="ECO:0000256" key="1">
    <source>
        <dbReference type="ARBA" id="ARBA00022448"/>
    </source>
</evidence>
<dbReference type="GO" id="GO:0005737">
    <property type="term" value="C:cytoplasm"/>
    <property type="evidence" value="ECO:0007669"/>
    <property type="project" value="UniProtKB-UniRule"/>
</dbReference>
<evidence type="ECO:0000256" key="2">
    <source>
        <dbReference type="ARBA" id="ARBA00022490"/>
    </source>
</evidence>
<dbReference type="InterPro" id="IPR020472">
    <property type="entry name" value="WD40_PAC1"/>
</dbReference>
<dbReference type="PANTHER" id="PTHR19848:SF8">
    <property type="entry name" value="F-BOX AND WD REPEAT DOMAIN CONTAINING 7"/>
    <property type="match status" value="1"/>
</dbReference>
<dbReference type="AlphaFoldDB" id="D7G1C0"/>
<feature type="repeat" description="WD" evidence="12">
    <location>
        <begin position="390"/>
        <end position="424"/>
    </location>
</feature>
<evidence type="ECO:0000256" key="11">
    <source>
        <dbReference type="HAMAP-Rule" id="MF_03141"/>
    </source>
</evidence>
<dbReference type="GO" id="GO:0000132">
    <property type="term" value="P:establishment of mitotic spindle orientation"/>
    <property type="evidence" value="ECO:0007669"/>
    <property type="project" value="UniProtKB-UniRule"/>
</dbReference>
<dbReference type="InterPro" id="IPR037190">
    <property type="entry name" value="LIS1_N"/>
</dbReference>
<dbReference type="Pfam" id="PF00400">
    <property type="entry name" value="WD40"/>
    <property type="match status" value="7"/>
</dbReference>
<dbReference type="GO" id="GO:0005813">
    <property type="term" value="C:centrosome"/>
    <property type="evidence" value="ECO:0007669"/>
    <property type="project" value="UniProtKB-SubCell"/>
</dbReference>
<evidence type="ECO:0000256" key="7">
    <source>
        <dbReference type="ARBA" id="ARBA00022776"/>
    </source>
</evidence>
<evidence type="ECO:0000256" key="3">
    <source>
        <dbReference type="ARBA" id="ARBA00022574"/>
    </source>
</evidence>
<accession>D7G1C0</accession>
<dbReference type="GO" id="GO:0051012">
    <property type="term" value="P:microtubule sliding"/>
    <property type="evidence" value="ECO:0007669"/>
    <property type="project" value="UniProtKB-UniRule"/>
</dbReference>
<name>D7G1C0_ECTSI</name>
<keyword evidence="14" id="KW-0812">Transmembrane</keyword>
<feature type="repeat" description="WD" evidence="12">
    <location>
        <begin position="150"/>
        <end position="186"/>
    </location>
</feature>
<protein>
    <recommendedName>
        <fullName evidence="11">Lissencephaly-1 homolog</fullName>
    </recommendedName>
</protein>
<dbReference type="InterPro" id="IPR015943">
    <property type="entry name" value="WD40/YVTN_repeat-like_dom_sf"/>
</dbReference>
<keyword evidence="2 11" id="KW-0963">Cytoplasm</keyword>
<feature type="transmembrane region" description="Helical" evidence="14">
    <location>
        <begin position="448"/>
        <end position="465"/>
    </location>
</feature>
<dbReference type="GO" id="GO:0005874">
    <property type="term" value="C:microtubule"/>
    <property type="evidence" value="ECO:0007669"/>
    <property type="project" value="UniProtKB-KW"/>
</dbReference>
<evidence type="ECO:0000256" key="5">
    <source>
        <dbReference type="ARBA" id="ARBA00022701"/>
    </source>
</evidence>
<dbReference type="InterPro" id="IPR019775">
    <property type="entry name" value="WD40_repeat_CS"/>
</dbReference>
<keyword evidence="9 11" id="KW-0206">Cytoskeleton</keyword>
<comment type="similarity">
    <text evidence="11">Belongs to the WD repeat LIS1/nudF family.</text>
</comment>
<evidence type="ECO:0000256" key="14">
    <source>
        <dbReference type="SAM" id="Phobius"/>
    </source>
</evidence>
<dbReference type="InterPro" id="IPR001680">
    <property type="entry name" value="WD40_rpt"/>
</dbReference>
<dbReference type="SUPFAM" id="SSF50978">
    <property type="entry name" value="WD40 repeat-like"/>
    <property type="match status" value="1"/>
</dbReference>
<evidence type="ECO:0000256" key="6">
    <source>
        <dbReference type="ARBA" id="ARBA00022737"/>
    </source>
</evidence>
<keyword evidence="14" id="KW-1133">Transmembrane helix</keyword>
<dbReference type="EMBL" id="FN649760">
    <property type="protein sequence ID" value="CBJ33230.1"/>
    <property type="molecule type" value="Genomic_DNA"/>
</dbReference>
<dbReference type="eggNOG" id="KOG0295">
    <property type="taxonomic scope" value="Eukaryota"/>
</dbReference>
<dbReference type="PRINTS" id="PR00320">
    <property type="entry name" value="GPROTEINBRPT"/>
</dbReference>
<dbReference type="GO" id="GO:0070840">
    <property type="term" value="F:dynein complex binding"/>
    <property type="evidence" value="ECO:0007669"/>
    <property type="project" value="UniProtKB-UniRule"/>
</dbReference>
<keyword evidence="10 11" id="KW-0131">Cell cycle</keyword>
<dbReference type="GO" id="GO:0051301">
    <property type="term" value="P:cell division"/>
    <property type="evidence" value="ECO:0007669"/>
    <property type="project" value="UniProtKB-KW"/>
</dbReference>
<evidence type="ECO:0000313" key="15">
    <source>
        <dbReference type="EMBL" id="CBJ33230.1"/>
    </source>
</evidence>
<keyword evidence="1 11" id="KW-0813">Transport</keyword>
<dbReference type="Gene3D" id="2.130.10.10">
    <property type="entry name" value="YVTN repeat-like/Quinoprotein amine dehydrogenase"/>
    <property type="match status" value="1"/>
</dbReference>
<dbReference type="PANTHER" id="PTHR19848">
    <property type="entry name" value="WD40 REPEAT PROTEIN"/>
    <property type="match status" value="1"/>
</dbReference>
<dbReference type="STRING" id="2880.D7G1C0"/>
<dbReference type="GO" id="GO:0005875">
    <property type="term" value="C:microtubule associated complex"/>
    <property type="evidence" value="ECO:0007669"/>
    <property type="project" value="UniProtKB-UniRule"/>
</dbReference>
<keyword evidence="4 11" id="KW-0132">Cell division</keyword>
<dbReference type="Gene3D" id="1.20.960.30">
    <property type="match status" value="1"/>
</dbReference>
<feature type="repeat" description="WD" evidence="12">
    <location>
        <begin position="347"/>
        <end position="388"/>
    </location>
</feature>
<keyword evidence="6" id="KW-0677">Repeat</keyword>
<dbReference type="PIRSF" id="PIRSF037647">
    <property type="entry name" value="Dynein_regulator_Lis1"/>
    <property type="match status" value="1"/>
</dbReference>
<keyword evidence="5 11" id="KW-0493">Microtubule</keyword>
<feature type="repeat" description="WD" evidence="12">
    <location>
        <begin position="108"/>
        <end position="149"/>
    </location>
</feature>
<dbReference type="Proteomes" id="UP000002630">
    <property type="component" value="Unassembled WGS sequence"/>
</dbReference>
<comment type="subcellular location">
    <subcellularLocation>
        <location evidence="11">Cytoplasm</location>
        <location evidence="11">Cytoskeleton</location>
    </subcellularLocation>
    <subcellularLocation>
        <location evidence="11">Cytoplasm</location>
        <location evidence="11">Cytoskeleton</location>
        <location evidence="11">Microtubule organizing center</location>
        <location evidence="11">Centrosome</location>
    </subcellularLocation>
    <text evidence="11">Localizes to the plus end of microtubules and to the centrosome.</text>
</comment>
<sequence length="468" mass="50876">MVLTQKQRHDMHVGMLEYMKGQGEDFADAAAAFAVATGLEDATGNESFRGLLEKKWTSVVRLQRKVMDLEARLDQAQQDLKSGVRPGREKGAGGSDRVLPRAPAKGVLTGHRNPVTCVALHPLYSVVASSSEDATVKVWDYETGECERTLKGHTNVVQSVAFSPDGQRLASCAADTTIKIWNFSEGGAGGAECLKTLRGHDHNVSCVAWVPPAGDTLVSCSRDQTIKLWEAATGFCTRTLKGDSEWVRRVALSDDGEMLASCGNDHSVKVWSVHSGQCLHDLREHTHVVESIAFAPESAERALATAVGSEGGGGGEGAVRRRFVASGSRDKTVKLWNASVGHCLMTFSVHENWVRCVLVHPSGAFVLSASDDRSVRAFDVKTGRCARKLEDAHGHLVTALAMHKTSPIVVSGGVDGELHVWELSLTMGTWGGRGGGGERERWARLEHYLHWFWVVFFGVIFVHMSRIQ</sequence>
<evidence type="ECO:0000256" key="8">
    <source>
        <dbReference type="ARBA" id="ARBA00023054"/>
    </source>
</evidence>
<dbReference type="HAMAP" id="MF_03141">
    <property type="entry name" value="lis1"/>
    <property type="match status" value="1"/>
</dbReference>
<dbReference type="InterPro" id="IPR036322">
    <property type="entry name" value="WD40_repeat_dom_sf"/>
</dbReference>
<gene>
    <name evidence="15" type="ORF">Esi_0446_0012</name>
</gene>
<evidence type="ECO:0000256" key="13">
    <source>
        <dbReference type="SAM" id="MobiDB-lite"/>
    </source>
</evidence>
<evidence type="ECO:0000313" key="16">
    <source>
        <dbReference type="Proteomes" id="UP000002630"/>
    </source>
</evidence>
<dbReference type="OrthoDB" id="202197at2759"/>
<keyword evidence="3 12" id="KW-0853">WD repeat</keyword>
<keyword evidence="14" id="KW-0472">Membrane</keyword>
<keyword evidence="16" id="KW-1185">Reference proteome</keyword>
<comment type="function">
    <text evidence="11">Positively regulates the activity of the minus-end directed microtubule motor protein dynein. May enhance dynein-mediated microtubule sliding by targeting dynein to the microtubule plus end. Required for several dynein- and microtubule-dependent processes.</text>
</comment>